<reference evidence="2" key="1">
    <citation type="submission" date="2015-07" db="EMBL/GenBank/DDBJ databases">
        <authorList>
            <person name="Rodrigo-Torres Lidia"/>
            <person name="Arahal R.David."/>
        </authorList>
    </citation>
    <scope>NUCLEOTIDE SEQUENCE [LARGE SCALE GENOMIC DNA]</scope>
    <source>
        <strain evidence="2">CECT 5096</strain>
    </source>
</reference>
<dbReference type="GeneID" id="97668259"/>
<protein>
    <submittedName>
        <fullName evidence="1">Uncharacterized protein</fullName>
    </submittedName>
</protein>
<accession>A0A0M6ZTQ7</accession>
<dbReference type="Proteomes" id="UP000049983">
    <property type="component" value="Unassembled WGS sequence"/>
</dbReference>
<dbReference type="STRING" id="311410.LA5095_01961"/>
<dbReference type="EMBL" id="CXWC01000002">
    <property type="protein sequence ID" value="CTQ65687.1"/>
    <property type="molecule type" value="Genomic_DNA"/>
</dbReference>
<keyword evidence="2" id="KW-1185">Reference proteome</keyword>
<evidence type="ECO:0000313" key="2">
    <source>
        <dbReference type="Proteomes" id="UP000049983"/>
    </source>
</evidence>
<dbReference type="RefSeq" id="WP_055114484.1">
    <property type="nucleotide sequence ID" value="NZ_CXWA01000002.1"/>
</dbReference>
<sequence>MVVFEDVEDVIEWLESLGYVDFWEAVEPYQLTLQDRDFCDGQIASGSVPQNLVLSGLKTLARIELTQRLKLKRRCPEPTVAQYLRLHH</sequence>
<organism evidence="1 2">
    <name type="scientific">Roseibium album</name>
    <dbReference type="NCBI Taxonomy" id="311410"/>
    <lineage>
        <taxon>Bacteria</taxon>
        <taxon>Pseudomonadati</taxon>
        <taxon>Pseudomonadota</taxon>
        <taxon>Alphaproteobacteria</taxon>
        <taxon>Hyphomicrobiales</taxon>
        <taxon>Stappiaceae</taxon>
        <taxon>Roseibium</taxon>
    </lineage>
</organism>
<gene>
    <name evidence="1" type="ORF">LA5096_00817</name>
</gene>
<evidence type="ECO:0000313" key="1">
    <source>
        <dbReference type="EMBL" id="CTQ65687.1"/>
    </source>
</evidence>
<dbReference type="OrthoDB" id="8450254at2"/>
<proteinExistence type="predicted"/>
<dbReference type="AlphaFoldDB" id="A0A0M6ZTQ7"/>
<name>A0A0M6ZTQ7_9HYPH</name>